<name>A0A9P8JXK4_AURME</name>
<dbReference type="Pfam" id="PF00646">
    <property type="entry name" value="F-box"/>
    <property type="match status" value="1"/>
</dbReference>
<feature type="domain" description="F-box" evidence="1">
    <location>
        <begin position="2"/>
        <end position="51"/>
    </location>
</feature>
<dbReference type="EMBL" id="JAHFXS010000387">
    <property type="protein sequence ID" value="KAG9985489.1"/>
    <property type="molecule type" value="Genomic_DNA"/>
</dbReference>
<sequence>MPRFLLCLPNELIKPVVDYLDRESILKFRAVCKRLSEVAGPTFCQTFFTYRCHALSKESMLTLIYILKHPEFGSHIQTLAFNAILPAMNSAIFNWDNAPWGNQDERWLESDTSPQLSQSGTPKFVDMSPPAGSPHPPAIFQLPESAFLITSGTNFGTYMFHVTELFEKLQRPINIEINDHALDDKVKTSGLRKLLTQPGPRKYTISSLVIMRVVWNTMGFLQMVGVPVGKLSVDLTSHAQGIGLLELLHLACFFHDILAGDPGLNLKKELALRLAFGRNGAIENSFDYDPKVGILHLYGINIWHRDLDRNPTPWAAWITEAMFARSPRPWISTVNIISLDLSGCAVPNVGTRNLTLVYYNGQYRIIQYGQWDGYPDGQGLTILAFLLDPTNIEKLEEALDSNDNRIIILSDAERDAYFEGLHRKQIETRSFMPLPAIESLSRDTGAKILNAVANATEAEPVKIHLWTMEFLTDDISMEWAWVLDLDKKVLEAYTHWDRYKIVDEKSRFEEVLGSEKKLPGLVKRFGFDELPKDKLIFLGEFEELLVDEDDDWWSR</sequence>
<dbReference type="CDD" id="cd09917">
    <property type="entry name" value="F-box_SF"/>
    <property type="match status" value="1"/>
</dbReference>
<dbReference type="InterPro" id="IPR001810">
    <property type="entry name" value="F-box_dom"/>
</dbReference>
<evidence type="ECO:0000259" key="1">
    <source>
        <dbReference type="PROSITE" id="PS50181"/>
    </source>
</evidence>
<comment type="caution">
    <text evidence="2">The sequence shown here is derived from an EMBL/GenBank/DDBJ whole genome shotgun (WGS) entry which is preliminary data.</text>
</comment>
<reference evidence="2" key="2">
    <citation type="submission" date="2021-08" db="EMBL/GenBank/DDBJ databases">
        <authorList>
            <person name="Gostincar C."/>
            <person name="Sun X."/>
            <person name="Song Z."/>
            <person name="Gunde-Cimerman N."/>
        </authorList>
    </citation>
    <scope>NUCLEOTIDE SEQUENCE</scope>
    <source>
        <strain evidence="2">EXF-9298</strain>
    </source>
</reference>
<keyword evidence="3" id="KW-1185">Reference proteome</keyword>
<proteinExistence type="predicted"/>
<dbReference type="AlphaFoldDB" id="A0A9P8JXK4"/>
<dbReference type="SUPFAM" id="SSF81383">
    <property type="entry name" value="F-box domain"/>
    <property type="match status" value="1"/>
</dbReference>
<dbReference type="Proteomes" id="UP000729357">
    <property type="component" value="Unassembled WGS sequence"/>
</dbReference>
<dbReference type="PROSITE" id="PS50181">
    <property type="entry name" value="FBOX"/>
    <property type="match status" value="1"/>
</dbReference>
<protein>
    <recommendedName>
        <fullName evidence="1">F-box domain-containing protein</fullName>
    </recommendedName>
</protein>
<reference evidence="2" key="1">
    <citation type="journal article" date="2021" name="J Fungi (Basel)">
        <title>Virulence traits and population genomics of the black yeast Aureobasidium melanogenum.</title>
        <authorList>
            <person name="Cernosa A."/>
            <person name="Sun X."/>
            <person name="Gostincar C."/>
            <person name="Fang C."/>
            <person name="Gunde-Cimerman N."/>
            <person name="Song Z."/>
        </authorList>
    </citation>
    <scope>NUCLEOTIDE SEQUENCE</scope>
    <source>
        <strain evidence="2">EXF-9298</strain>
    </source>
</reference>
<evidence type="ECO:0000313" key="3">
    <source>
        <dbReference type="Proteomes" id="UP000729357"/>
    </source>
</evidence>
<dbReference type="InterPro" id="IPR036047">
    <property type="entry name" value="F-box-like_dom_sf"/>
</dbReference>
<evidence type="ECO:0000313" key="2">
    <source>
        <dbReference type="EMBL" id="KAG9985489.1"/>
    </source>
</evidence>
<feature type="non-terminal residue" evidence="2">
    <location>
        <position position="1"/>
    </location>
</feature>
<gene>
    <name evidence="2" type="ORF">KCU98_g4675</name>
</gene>
<accession>A0A9P8JXK4</accession>
<organism evidence="2 3">
    <name type="scientific">Aureobasidium melanogenum</name>
    <name type="common">Aureobasidium pullulans var. melanogenum</name>
    <dbReference type="NCBI Taxonomy" id="46634"/>
    <lineage>
        <taxon>Eukaryota</taxon>
        <taxon>Fungi</taxon>
        <taxon>Dikarya</taxon>
        <taxon>Ascomycota</taxon>
        <taxon>Pezizomycotina</taxon>
        <taxon>Dothideomycetes</taxon>
        <taxon>Dothideomycetidae</taxon>
        <taxon>Dothideales</taxon>
        <taxon>Saccotheciaceae</taxon>
        <taxon>Aureobasidium</taxon>
    </lineage>
</organism>